<feature type="region of interest" description="Disordered" evidence="1">
    <location>
        <begin position="94"/>
        <end position="143"/>
    </location>
</feature>
<organism evidence="2 3">
    <name type="scientific">Absidia repens</name>
    <dbReference type="NCBI Taxonomy" id="90262"/>
    <lineage>
        <taxon>Eukaryota</taxon>
        <taxon>Fungi</taxon>
        <taxon>Fungi incertae sedis</taxon>
        <taxon>Mucoromycota</taxon>
        <taxon>Mucoromycotina</taxon>
        <taxon>Mucoromycetes</taxon>
        <taxon>Mucorales</taxon>
        <taxon>Cunninghamellaceae</taxon>
        <taxon>Absidia</taxon>
    </lineage>
</organism>
<proteinExistence type="predicted"/>
<name>A0A1X2IF18_9FUNG</name>
<sequence length="159" mass="17833">MPTYWYSTRGVDQTKLSSRHLNLLDQAFERRTRVQLYDTDAFGHGVPAIANPYQGTMSAGDLHYGLYRQPSLAQDNDLQLDMSLLMDCPSSLQPSLKSSTFLDSPRSRFSPSSAMTCRPLRSQHSTHCNDDDGQQSGTYSSPRRSSALYEDHCLCCIIS</sequence>
<keyword evidence="3" id="KW-1185">Reference proteome</keyword>
<feature type="compositionally biased region" description="Polar residues" evidence="1">
    <location>
        <begin position="134"/>
        <end position="143"/>
    </location>
</feature>
<reference evidence="2 3" key="1">
    <citation type="submission" date="2016-07" db="EMBL/GenBank/DDBJ databases">
        <title>Pervasive Adenine N6-methylation of Active Genes in Fungi.</title>
        <authorList>
            <consortium name="DOE Joint Genome Institute"/>
            <person name="Mondo S.J."/>
            <person name="Dannebaum R.O."/>
            <person name="Kuo R.C."/>
            <person name="Labutti K."/>
            <person name="Haridas S."/>
            <person name="Kuo A."/>
            <person name="Salamov A."/>
            <person name="Ahrendt S.R."/>
            <person name="Lipzen A."/>
            <person name="Sullivan W."/>
            <person name="Andreopoulos W.B."/>
            <person name="Clum A."/>
            <person name="Lindquist E."/>
            <person name="Daum C."/>
            <person name="Ramamoorthy G.K."/>
            <person name="Gryganskyi A."/>
            <person name="Culley D."/>
            <person name="Magnuson J.K."/>
            <person name="James T.Y."/>
            <person name="O'Malley M.A."/>
            <person name="Stajich J.E."/>
            <person name="Spatafora J.W."/>
            <person name="Visel A."/>
            <person name="Grigoriev I.V."/>
        </authorList>
    </citation>
    <scope>NUCLEOTIDE SEQUENCE [LARGE SCALE GENOMIC DNA]</scope>
    <source>
        <strain evidence="2 3">NRRL 1336</strain>
    </source>
</reference>
<dbReference type="OrthoDB" id="2270049at2759"/>
<dbReference type="Proteomes" id="UP000193560">
    <property type="component" value="Unassembled WGS sequence"/>
</dbReference>
<dbReference type="AlphaFoldDB" id="A0A1X2IF18"/>
<feature type="compositionally biased region" description="Polar residues" evidence="1">
    <location>
        <begin position="94"/>
        <end position="115"/>
    </location>
</feature>
<dbReference type="EMBL" id="MCGE01000013">
    <property type="protein sequence ID" value="ORZ15311.1"/>
    <property type="molecule type" value="Genomic_DNA"/>
</dbReference>
<gene>
    <name evidence="2" type="ORF">BCR42DRAFT_416842</name>
</gene>
<evidence type="ECO:0000256" key="1">
    <source>
        <dbReference type="SAM" id="MobiDB-lite"/>
    </source>
</evidence>
<evidence type="ECO:0000313" key="2">
    <source>
        <dbReference type="EMBL" id="ORZ15311.1"/>
    </source>
</evidence>
<comment type="caution">
    <text evidence="2">The sequence shown here is derived from an EMBL/GenBank/DDBJ whole genome shotgun (WGS) entry which is preliminary data.</text>
</comment>
<accession>A0A1X2IF18</accession>
<protein>
    <submittedName>
        <fullName evidence="2">Uncharacterized protein</fullName>
    </submittedName>
</protein>
<evidence type="ECO:0000313" key="3">
    <source>
        <dbReference type="Proteomes" id="UP000193560"/>
    </source>
</evidence>